<dbReference type="OrthoDB" id="241340at2759"/>
<dbReference type="EMBL" id="KI913126">
    <property type="protein sequence ID" value="ETV80218.1"/>
    <property type="molecule type" value="Genomic_DNA"/>
</dbReference>
<organism evidence="12">
    <name type="scientific">Aphanomyces astaci</name>
    <name type="common">Crayfish plague agent</name>
    <dbReference type="NCBI Taxonomy" id="112090"/>
    <lineage>
        <taxon>Eukaryota</taxon>
        <taxon>Sar</taxon>
        <taxon>Stramenopiles</taxon>
        <taxon>Oomycota</taxon>
        <taxon>Saprolegniomycetes</taxon>
        <taxon>Saprolegniales</taxon>
        <taxon>Verrucalvaceae</taxon>
        <taxon>Aphanomyces</taxon>
    </lineage>
</organism>
<dbReference type="PANTHER" id="PTHR12029:SF11">
    <property type="entry name" value="METHYLTRANSFERASE TARBP1-RELATED"/>
    <property type="match status" value="1"/>
</dbReference>
<evidence type="ECO:0000256" key="7">
    <source>
        <dbReference type="ARBA" id="ARBA00093361"/>
    </source>
</evidence>
<evidence type="ECO:0000256" key="9">
    <source>
        <dbReference type="ARBA" id="ARBA00093636"/>
    </source>
</evidence>
<evidence type="ECO:0000256" key="8">
    <source>
        <dbReference type="ARBA" id="ARBA00093594"/>
    </source>
</evidence>
<dbReference type="SUPFAM" id="SSF75217">
    <property type="entry name" value="alpha/beta knot"/>
    <property type="match status" value="1"/>
</dbReference>
<dbReference type="EC" id="2.1.1.34" evidence="8"/>
<keyword evidence="2" id="KW-0808">Transferase</keyword>
<evidence type="ECO:0000256" key="2">
    <source>
        <dbReference type="ARBA" id="ARBA00022679"/>
    </source>
</evidence>
<evidence type="ECO:0000256" key="5">
    <source>
        <dbReference type="ARBA" id="ARBA00022990"/>
    </source>
</evidence>
<evidence type="ECO:0000256" key="4">
    <source>
        <dbReference type="ARBA" id="ARBA00022884"/>
    </source>
</evidence>
<keyword evidence="3" id="KW-0949">S-adenosyl-L-methionine</keyword>
<gene>
    <name evidence="12" type="ORF">H257_06569</name>
</gene>
<dbReference type="RefSeq" id="XP_009830142.1">
    <property type="nucleotide sequence ID" value="XM_009831840.1"/>
</dbReference>
<proteinExistence type="predicted"/>
<dbReference type="PANTHER" id="PTHR12029">
    <property type="entry name" value="RNA METHYLTRANSFERASE"/>
    <property type="match status" value="1"/>
</dbReference>
<protein>
    <recommendedName>
        <fullName evidence="9">tRNA (guanosine(18)-2'-O)-methyltransferase TARBP1</fullName>
        <ecNumber evidence="8">2.1.1.34</ecNumber>
    </recommendedName>
    <alternativeName>
        <fullName evidence="10">TAR RNA-binding protein 1</fullName>
    </alternativeName>
</protein>
<dbReference type="VEuPathDB" id="FungiDB:H257_06569"/>
<dbReference type="InterPro" id="IPR001537">
    <property type="entry name" value="SpoU_MeTrfase"/>
</dbReference>
<evidence type="ECO:0000256" key="1">
    <source>
        <dbReference type="ARBA" id="ARBA00022603"/>
    </source>
</evidence>
<dbReference type="GO" id="GO:0030488">
    <property type="term" value="P:tRNA methylation"/>
    <property type="evidence" value="ECO:0007669"/>
    <property type="project" value="InterPro"/>
</dbReference>
<evidence type="ECO:0000259" key="11">
    <source>
        <dbReference type="Pfam" id="PF00588"/>
    </source>
</evidence>
<keyword evidence="1" id="KW-0489">Methyltransferase</keyword>
<dbReference type="InterPro" id="IPR044748">
    <property type="entry name" value="Trm3/TARBP1_C"/>
</dbReference>
<evidence type="ECO:0000313" key="12">
    <source>
        <dbReference type="EMBL" id="ETV80218.1"/>
    </source>
</evidence>
<comment type="catalytic activity">
    <reaction evidence="6">
        <text>guanosine(18) in tRNA + S-adenosyl-L-methionine = 2'-O-methylguanosine(18) in tRNA + S-adenosyl-L-homocysteine + H(+)</text>
        <dbReference type="Rhea" id="RHEA:20077"/>
        <dbReference type="Rhea" id="RHEA-COMP:10190"/>
        <dbReference type="Rhea" id="RHEA-COMP:10192"/>
        <dbReference type="ChEBI" id="CHEBI:15378"/>
        <dbReference type="ChEBI" id="CHEBI:57856"/>
        <dbReference type="ChEBI" id="CHEBI:59789"/>
        <dbReference type="ChEBI" id="CHEBI:74269"/>
        <dbReference type="ChEBI" id="CHEBI:74445"/>
        <dbReference type="EC" id="2.1.1.34"/>
    </reaction>
    <physiologicalReaction direction="left-to-right" evidence="6">
        <dbReference type="Rhea" id="RHEA:20078"/>
    </physiologicalReaction>
</comment>
<sequence length="1509" mass="167197">MPTSNCDRWTAKVKAAHAVCVNRALTSSDELNLLALGLVSSLDVDDVVDLCATGTVVSTLLHIDEASMNNAETLHARLSLALVKQCVDVAKRVDSGQKALSQALDDLVYNVCFPLLLPSAATSSLADDALGLLLHALGSIPSKDDMSWWESLRVNVVAAFDGAASSTSHPHTIADPTWLGYVVEFLFEQHLVSPSFVQRMLELCTAIISTPDTSFSSLRQAIFGSVVPHLIQHEAALASTLSSHVLTAWQPETLHDSLLMLCELFPHSPHHLHTAPSFHAILRLGLQHAEAVVRKMALHLLRAALATDDATVAHVSWGTFVHAFEIVHFHHEQHLLEQVWASIAALIRHTTIVLHHPHHSIHSTTDDKEAPSLFTAPLPFEWFQGIVHRCWHHDNPVVRRMTLVEFMAEAINTWHPSTAAAVVLHPDVIPFVLTSLLPSLNDPFLFKHEKYRVRATTVAFCTRFLQLTTMPGSATTTLLTYLGAVQEAIFGDSTRGNSPDALVAMLAVFSELEHPPSPLLGADGLQVLRFIVHAHVLQSFPKIMTSLVPILQRILFEFTVPPQALPLEVVARYLLLFPTEHIQQHRAAFAAYMAPLEPAIHDALAVYFENPATLSTAALTRVVLSAPPSVVPSMAVLWSATPLNAHVCRLFQQLHSSTLATADIKAMVTTQLPPAYFSQGVALAFPSPSYAVFRPDDLPDQLAVVYVLTHIALHAMKIQGDCAPGHTLNAILVAAVAAIDDASPHDATFVVECLHLVAHEAPFLMDSLSVFDPQVLVPQLLGLTLRKPTTTTTYTQQFVLAKYAVLSSLLSTCWALPPMLLQTILDTTLDALPTAGNDPLVLEHMVHVIRMVLPFTVFNLPTDDDKQNHLDDVFSQVWTAYADSRKPNSLTHAVIQCVFQPRLMPLVDTFKTWFQKWSRFGQGGKRPNVMFHVATTLCNLWRRYPKSAEPYVDEIITLLLYKEPAVDAKEQMVYLPSQGHQSHHPPALKERFVRFVVLAFLEDAPVACHGLVDKLTTALLELQLKPEYQIPQMVNSDGFGRQLRSWQALCVLSRFVQAHTVDRIHELLWHKSFLNHNLPQIRYFIELFAMRVAVAFPKSSFQHIQALLQNVHLMPQLSASLLLVASVSLRLLPVDDTPQLHLDTLLLMVPWLNSTHGHTRTIVQFVALTLLPYFLAKEATASTVQFLQPTLRYLSTNKECKRMFRRQTDQMATFEPEKECTLAGLLMGTLNEFDEIVPISIVEQIKESLSASFAQFLKEDRRHGGQYQASVAGGLVLPSSAQEAPPSSSFSSSLEVPVGDDDQVIVQRKIDPNATAFLDELLAQTQAESLRDKQVNARRRRHQPVVVCASLVDKLPNVAGLARTCEIFNASKLLIPNMAMTHDILFRQISVTANKWVDMEEVPPSNVRPYLHRMKQQGYTVVALEQTSSSACLSTFAFPEKCVIVLGNEKEGIPVDILQAVDLCVEIPQMGVIRSLNVHVSGAILLWNYTQQRLLARQGTPTTPTTLLP</sequence>
<dbReference type="SUPFAM" id="SSF48371">
    <property type="entry name" value="ARM repeat"/>
    <property type="match status" value="1"/>
</dbReference>
<dbReference type="InterPro" id="IPR016024">
    <property type="entry name" value="ARM-type_fold"/>
</dbReference>
<reference evidence="12" key="1">
    <citation type="submission" date="2013-12" db="EMBL/GenBank/DDBJ databases">
        <title>The Genome Sequence of Aphanomyces astaci APO3.</title>
        <authorList>
            <consortium name="The Broad Institute Genomics Platform"/>
            <person name="Russ C."/>
            <person name="Tyler B."/>
            <person name="van West P."/>
            <person name="Dieguez-Uribeondo J."/>
            <person name="Young S.K."/>
            <person name="Zeng Q."/>
            <person name="Gargeya S."/>
            <person name="Fitzgerald M."/>
            <person name="Abouelleil A."/>
            <person name="Alvarado L."/>
            <person name="Chapman S.B."/>
            <person name="Gainer-Dewar J."/>
            <person name="Goldberg J."/>
            <person name="Griggs A."/>
            <person name="Gujja S."/>
            <person name="Hansen M."/>
            <person name="Howarth C."/>
            <person name="Imamovic A."/>
            <person name="Ireland A."/>
            <person name="Larimer J."/>
            <person name="McCowan C."/>
            <person name="Murphy C."/>
            <person name="Pearson M."/>
            <person name="Poon T.W."/>
            <person name="Priest M."/>
            <person name="Roberts A."/>
            <person name="Saif S."/>
            <person name="Shea T."/>
            <person name="Sykes S."/>
            <person name="Wortman J."/>
            <person name="Nusbaum C."/>
            <person name="Birren B."/>
        </authorList>
    </citation>
    <scope>NUCLEOTIDE SEQUENCE [LARGE SCALE GENOMIC DNA]</scope>
    <source>
        <strain evidence="12">APO3</strain>
    </source>
</reference>
<dbReference type="STRING" id="112090.W4GMU9"/>
<dbReference type="Gene3D" id="3.40.1280.10">
    <property type="match status" value="1"/>
</dbReference>
<dbReference type="InterPro" id="IPR029028">
    <property type="entry name" value="Alpha/beta_knot_MTases"/>
</dbReference>
<evidence type="ECO:0000256" key="3">
    <source>
        <dbReference type="ARBA" id="ARBA00022691"/>
    </source>
</evidence>
<evidence type="ECO:0000256" key="6">
    <source>
        <dbReference type="ARBA" id="ARBA00093266"/>
    </source>
</evidence>
<dbReference type="GO" id="GO:0141100">
    <property type="term" value="F:tRNA (guanine(18)-2'-O)-methyltransferase activity"/>
    <property type="evidence" value="ECO:0007669"/>
    <property type="project" value="UniProtKB-EC"/>
</dbReference>
<feature type="domain" description="tRNA/rRNA methyltransferase SpoU type" evidence="11">
    <location>
        <begin position="1345"/>
        <end position="1487"/>
    </location>
</feature>
<dbReference type="GO" id="GO:0003723">
    <property type="term" value="F:RNA binding"/>
    <property type="evidence" value="ECO:0007669"/>
    <property type="project" value="UniProtKB-KW"/>
</dbReference>
<dbReference type="InterPro" id="IPR045330">
    <property type="entry name" value="TRM3/TARBP1"/>
</dbReference>
<dbReference type="GeneID" id="20808565"/>
<keyword evidence="5" id="KW-0007">Acetylation</keyword>
<dbReference type="InterPro" id="IPR029026">
    <property type="entry name" value="tRNA_m1G_MTases_N"/>
</dbReference>
<dbReference type="Pfam" id="PF00588">
    <property type="entry name" value="SpoU_methylase"/>
    <property type="match status" value="1"/>
</dbReference>
<comment type="function">
    <text evidence="7">S-adenosyl-L-methionine-dependent 2'-O-ribose methyltransferase that catalyzes the formation of 2'-O-methylguanosine at position 18 (Gm18) in a subset of tRNA. Selectively mediates Gm18 methylation of tRNAGln-TTG/CTG and tRNASer-TGA/GCT. Gm18 modification can enhance the stability of modified tRNAs.</text>
</comment>
<evidence type="ECO:0000256" key="10">
    <source>
        <dbReference type="ARBA" id="ARBA00093656"/>
    </source>
</evidence>
<dbReference type="FunFam" id="3.40.1280.10:FF:000010">
    <property type="entry name" value="probable methyltransferase TARBP1"/>
    <property type="match status" value="1"/>
</dbReference>
<name>W4GMU9_APHAT</name>
<dbReference type="CDD" id="cd18091">
    <property type="entry name" value="SpoU-like_TRM3-like"/>
    <property type="match status" value="1"/>
</dbReference>
<keyword evidence="4" id="KW-0694">RNA-binding</keyword>
<accession>W4GMU9</accession>